<keyword evidence="2" id="KW-1185">Reference proteome</keyword>
<organism evidence="2">
    <name type="scientific">Caenorhabditis remanei</name>
    <name type="common">Caenorhabditis vulgaris</name>
    <dbReference type="NCBI Taxonomy" id="31234"/>
    <lineage>
        <taxon>Eukaryota</taxon>
        <taxon>Metazoa</taxon>
        <taxon>Ecdysozoa</taxon>
        <taxon>Nematoda</taxon>
        <taxon>Chromadorea</taxon>
        <taxon>Rhabditida</taxon>
        <taxon>Rhabditina</taxon>
        <taxon>Rhabditomorpha</taxon>
        <taxon>Rhabditoidea</taxon>
        <taxon>Rhabditidae</taxon>
        <taxon>Peloderinae</taxon>
        <taxon>Caenorhabditis</taxon>
    </lineage>
</organism>
<name>E3NPL7_CAERE</name>
<evidence type="ECO:0000313" key="1">
    <source>
        <dbReference type="EMBL" id="EFP13447.1"/>
    </source>
</evidence>
<dbReference type="Proteomes" id="UP000008281">
    <property type="component" value="Unassembled WGS sequence"/>
</dbReference>
<evidence type="ECO:0000313" key="2">
    <source>
        <dbReference type="Proteomes" id="UP000008281"/>
    </source>
</evidence>
<sequence length="11" mass="1327">MKIQMFSIISE</sequence>
<protein>
    <submittedName>
        <fullName evidence="1">Uncharacterized protein</fullName>
    </submittedName>
</protein>
<dbReference type="EMBL" id="DS269393">
    <property type="protein sequence ID" value="EFP13447.1"/>
    <property type="molecule type" value="Genomic_DNA"/>
</dbReference>
<dbReference type="InParanoid" id="E3NPL7"/>
<proteinExistence type="predicted"/>
<gene>
    <name evidence="1" type="ORF">CRE_15815</name>
</gene>
<reference evidence="1" key="1">
    <citation type="submission" date="2007-07" db="EMBL/GenBank/DDBJ databases">
        <title>PCAP assembly of the Caenorhabditis remanei genome.</title>
        <authorList>
            <consortium name="The Caenorhabditis remanei Sequencing Consortium"/>
            <person name="Wilson R.K."/>
        </authorList>
    </citation>
    <scope>NUCLEOTIDE SEQUENCE [LARGE SCALE GENOMIC DNA]</scope>
    <source>
        <strain evidence="1">PB4641</strain>
    </source>
</reference>
<accession>E3NPL7</accession>